<dbReference type="InterPro" id="IPR043129">
    <property type="entry name" value="ATPase_NBD"/>
</dbReference>
<comment type="cofactor">
    <cofactor evidence="16">
        <name>NH4(+)</name>
        <dbReference type="ChEBI" id="CHEBI:28938"/>
    </cofactor>
    <cofactor evidence="16">
        <name>K(+)</name>
        <dbReference type="ChEBI" id="CHEBI:29103"/>
    </cofactor>
    <text evidence="16">A monovalent cation. Ammonium or potassium.</text>
</comment>
<keyword evidence="18" id="KW-1185">Reference proteome</keyword>
<keyword evidence="11 16" id="KW-0067">ATP-binding</keyword>
<dbReference type="EC" id="2.7.1.33" evidence="6 16"/>
<dbReference type="GO" id="GO:0004594">
    <property type="term" value="F:pantothenate kinase activity"/>
    <property type="evidence" value="ECO:0007669"/>
    <property type="project" value="UniProtKB-UniRule"/>
</dbReference>
<keyword evidence="13 16" id="KW-0173">Coenzyme A biosynthesis</keyword>
<comment type="cofactor">
    <cofactor evidence="2">
        <name>K(+)</name>
        <dbReference type="ChEBI" id="CHEBI:29103"/>
    </cofactor>
</comment>
<comment type="catalytic activity">
    <reaction evidence="1 16">
        <text>(R)-pantothenate + ATP = (R)-4'-phosphopantothenate + ADP + H(+)</text>
        <dbReference type="Rhea" id="RHEA:16373"/>
        <dbReference type="ChEBI" id="CHEBI:10986"/>
        <dbReference type="ChEBI" id="CHEBI:15378"/>
        <dbReference type="ChEBI" id="CHEBI:29032"/>
        <dbReference type="ChEBI" id="CHEBI:30616"/>
        <dbReference type="ChEBI" id="CHEBI:456216"/>
        <dbReference type="EC" id="2.7.1.33"/>
    </reaction>
</comment>
<comment type="similarity">
    <text evidence="14 16">Belongs to the type III pantothenate kinase family.</text>
</comment>
<keyword evidence="9 16" id="KW-0547">Nucleotide-binding</keyword>
<dbReference type="CDD" id="cd24015">
    <property type="entry name" value="ASKHA_NBD_PanK-III"/>
    <property type="match status" value="1"/>
</dbReference>
<comment type="subunit">
    <text evidence="5 16">Homodimer.</text>
</comment>
<feature type="binding site" evidence="16">
    <location>
        <begin position="8"/>
        <end position="15"/>
    </location>
    <ligand>
        <name>ATP</name>
        <dbReference type="ChEBI" id="CHEBI:30616"/>
    </ligand>
</feature>
<name>A0A1I3ZDQ4_9PROT</name>
<dbReference type="HAMAP" id="MF_01274">
    <property type="entry name" value="Pantothen_kinase_3"/>
    <property type="match status" value="1"/>
</dbReference>
<evidence type="ECO:0000256" key="1">
    <source>
        <dbReference type="ARBA" id="ARBA00001206"/>
    </source>
</evidence>
<keyword evidence="7 16" id="KW-0963">Cytoplasm</keyword>
<evidence type="ECO:0000256" key="15">
    <source>
        <dbReference type="ARBA" id="ARBA00040883"/>
    </source>
</evidence>
<dbReference type="PANTHER" id="PTHR34265:SF1">
    <property type="entry name" value="TYPE III PANTOTHENATE KINASE"/>
    <property type="match status" value="1"/>
</dbReference>
<comment type="caution">
    <text evidence="16">Lacks conserved residue(s) required for the propagation of feature annotation.</text>
</comment>
<dbReference type="UniPathway" id="UPA00241">
    <property type="reaction ID" value="UER00352"/>
</dbReference>
<keyword evidence="8 16" id="KW-0808">Transferase</keyword>
<evidence type="ECO:0000256" key="5">
    <source>
        <dbReference type="ARBA" id="ARBA00011738"/>
    </source>
</evidence>
<evidence type="ECO:0000256" key="11">
    <source>
        <dbReference type="ARBA" id="ARBA00022840"/>
    </source>
</evidence>
<accession>A0A1I3ZDQ4</accession>
<dbReference type="Proteomes" id="UP000199533">
    <property type="component" value="Unassembled WGS sequence"/>
</dbReference>
<dbReference type="SUPFAM" id="SSF53067">
    <property type="entry name" value="Actin-like ATPase domain"/>
    <property type="match status" value="2"/>
</dbReference>
<dbReference type="NCBIfam" id="TIGR00671">
    <property type="entry name" value="baf"/>
    <property type="match status" value="1"/>
</dbReference>
<evidence type="ECO:0000256" key="9">
    <source>
        <dbReference type="ARBA" id="ARBA00022741"/>
    </source>
</evidence>
<evidence type="ECO:0000256" key="2">
    <source>
        <dbReference type="ARBA" id="ARBA00001958"/>
    </source>
</evidence>
<evidence type="ECO:0000313" key="17">
    <source>
        <dbReference type="EMBL" id="SFK42030.1"/>
    </source>
</evidence>
<dbReference type="InterPro" id="IPR004619">
    <property type="entry name" value="Type_III_PanK"/>
</dbReference>
<dbReference type="GO" id="GO:0005737">
    <property type="term" value="C:cytoplasm"/>
    <property type="evidence" value="ECO:0007669"/>
    <property type="project" value="UniProtKB-SubCell"/>
</dbReference>
<evidence type="ECO:0000256" key="3">
    <source>
        <dbReference type="ARBA" id="ARBA00004496"/>
    </source>
</evidence>
<dbReference type="OrthoDB" id="9781305at2"/>
<evidence type="ECO:0000256" key="13">
    <source>
        <dbReference type="ARBA" id="ARBA00022993"/>
    </source>
</evidence>
<comment type="pathway">
    <text evidence="4 16">Cofactor biosynthesis; coenzyme A biosynthesis; CoA from (R)-pantothenate: step 1/5.</text>
</comment>
<comment type="subcellular location">
    <subcellularLocation>
        <location evidence="3 16">Cytoplasm</location>
    </subcellularLocation>
</comment>
<dbReference type="STRING" id="52441.SAMN05216302_100631"/>
<feature type="active site" description="Proton acceptor" evidence="16">
    <location>
        <position position="101"/>
    </location>
</feature>
<dbReference type="GO" id="GO:0015937">
    <property type="term" value="P:coenzyme A biosynthetic process"/>
    <property type="evidence" value="ECO:0007669"/>
    <property type="project" value="UniProtKB-UniRule"/>
</dbReference>
<evidence type="ECO:0000313" key="18">
    <source>
        <dbReference type="Proteomes" id="UP000199533"/>
    </source>
</evidence>
<proteinExistence type="inferred from homology"/>
<evidence type="ECO:0000256" key="16">
    <source>
        <dbReference type="HAMAP-Rule" id="MF_01274"/>
    </source>
</evidence>
<protein>
    <recommendedName>
        <fullName evidence="15 16">Type III pantothenate kinase</fullName>
        <ecNumber evidence="6 16">2.7.1.33</ecNumber>
    </recommendedName>
    <alternativeName>
        <fullName evidence="16">PanK-III</fullName>
    </alternativeName>
    <alternativeName>
        <fullName evidence="16">Pantothenic acid kinase</fullName>
    </alternativeName>
</protein>
<organism evidence="17 18">
    <name type="scientific">Nitrosomonas aestuarii</name>
    <dbReference type="NCBI Taxonomy" id="52441"/>
    <lineage>
        <taxon>Bacteria</taxon>
        <taxon>Pseudomonadati</taxon>
        <taxon>Pseudomonadota</taxon>
        <taxon>Betaproteobacteria</taxon>
        <taxon>Nitrosomonadales</taxon>
        <taxon>Nitrosomonadaceae</taxon>
        <taxon>Nitrosomonas</taxon>
    </lineage>
</organism>
<comment type="function">
    <text evidence="16">Catalyzes the phosphorylation of pantothenate (Pan), the first step in CoA biosynthesis.</text>
</comment>
<feature type="binding site" evidence="16">
    <location>
        <begin position="99"/>
        <end position="102"/>
    </location>
    <ligand>
        <name>substrate</name>
    </ligand>
</feature>
<evidence type="ECO:0000256" key="12">
    <source>
        <dbReference type="ARBA" id="ARBA00022958"/>
    </source>
</evidence>
<keyword evidence="12 16" id="KW-0630">Potassium</keyword>
<evidence type="ECO:0000256" key="8">
    <source>
        <dbReference type="ARBA" id="ARBA00022679"/>
    </source>
</evidence>
<feature type="binding site" evidence="16">
    <location>
        <position position="92"/>
    </location>
    <ligand>
        <name>substrate</name>
    </ligand>
</feature>
<dbReference type="RefSeq" id="WP_090697809.1">
    <property type="nucleotide sequence ID" value="NZ_FOSP01000006.1"/>
</dbReference>
<sequence length="251" mass="28138">MFSLLAIDSGNSYLKWAYFENNQCISHNKILNQEITQLSDSLSSLKQPDLILISQVSDQRIKDQISSFFKNWGSEPHWIYPLPKQCGVTNNYDNPGQLGSDRWASLIAAWHKYHASCLVVNIGTAMTVDALSGDGVFLGGIILPGPHLMWNSVLLNTQIFNNNDNYRYEVFPVETKNALYSGIIQSLVGSIERMRHLFHLHHGSPPKNCIISGGGVADILPHFDFEYTFIDNLVLEGLNIIANDMKITNQA</sequence>
<dbReference type="EMBL" id="FOSP01000006">
    <property type="protein sequence ID" value="SFK42030.1"/>
    <property type="molecule type" value="Genomic_DNA"/>
</dbReference>
<keyword evidence="10 16" id="KW-0418">Kinase</keyword>
<evidence type="ECO:0000256" key="6">
    <source>
        <dbReference type="ARBA" id="ARBA00012102"/>
    </source>
</evidence>
<evidence type="ECO:0000256" key="4">
    <source>
        <dbReference type="ARBA" id="ARBA00005225"/>
    </source>
</evidence>
<dbReference type="GO" id="GO:0005524">
    <property type="term" value="F:ATP binding"/>
    <property type="evidence" value="ECO:0007669"/>
    <property type="project" value="UniProtKB-UniRule"/>
</dbReference>
<dbReference type="PANTHER" id="PTHR34265">
    <property type="entry name" value="TYPE III PANTOTHENATE KINASE"/>
    <property type="match status" value="1"/>
</dbReference>
<reference evidence="18" key="1">
    <citation type="submission" date="2016-10" db="EMBL/GenBank/DDBJ databases">
        <authorList>
            <person name="Varghese N."/>
            <person name="Submissions S."/>
        </authorList>
    </citation>
    <scope>NUCLEOTIDE SEQUENCE [LARGE SCALE GENOMIC DNA]</scope>
    <source>
        <strain evidence="18">Nm69</strain>
    </source>
</reference>
<evidence type="ECO:0000256" key="7">
    <source>
        <dbReference type="ARBA" id="ARBA00022490"/>
    </source>
</evidence>
<gene>
    <name evidence="16" type="primary">coaX</name>
    <name evidence="17" type="ORF">SAMN05216302_100631</name>
</gene>
<dbReference type="AlphaFoldDB" id="A0A1I3ZDQ4"/>
<feature type="binding site" evidence="16">
    <location>
        <position position="175"/>
    </location>
    <ligand>
        <name>substrate</name>
    </ligand>
</feature>
<evidence type="ECO:0000256" key="14">
    <source>
        <dbReference type="ARBA" id="ARBA00038036"/>
    </source>
</evidence>
<feature type="binding site" evidence="16">
    <location>
        <position position="124"/>
    </location>
    <ligand>
        <name>ATP</name>
        <dbReference type="ChEBI" id="CHEBI:30616"/>
    </ligand>
</feature>
<dbReference type="Pfam" id="PF03309">
    <property type="entry name" value="Pan_kinase"/>
    <property type="match status" value="1"/>
</dbReference>
<dbReference type="Gene3D" id="3.30.420.40">
    <property type="match status" value="2"/>
</dbReference>
<evidence type="ECO:0000256" key="10">
    <source>
        <dbReference type="ARBA" id="ARBA00022777"/>
    </source>
</evidence>